<organism evidence="1 2">
    <name type="scientific">Panagrellus redivivus</name>
    <name type="common">Microworm</name>
    <dbReference type="NCBI Taxonomy" id="6233"/>
    <lineage>
        <taxon>Eukaryota</taxon>
        <taxon>Metazoa</taxon>
        <taxon>Ecdysozoa</taxon>
        <taxon>Nematoda</taxon>
        <taxon>Chromadorea</taxon>
        <taxon>Rhabditida</taxon>
        <taxon>Tylenchina</taxon>
        <taxon>Panagrolaimomorpha</taxon>
        <taxon>Panagrolaimoidea</taxon>
        <taxon>Panagrolaimidae</taxon>
        <taxon>Panagrellus</taxon>
    </lineage>
</organism>
<reference evidence="1" key="1">
    <citation type="journal article" date="2013" name="Genetics">
        <title>The draft genome and transcriptome of Panagrellus redivivus are shaped by the harsh demands of a free-living lifestyle.</title>
        <authorList>
            <person name="Srinivasan J."/>
            <person name="Dillman A.R."/>
            <person name="Macchietto M.G."/>
            <person name="Heikkinen L."/>
            <person name="Lakso M."/>
            <person name="Fracchia K.M."/>
            <person name="Antoshechkin I."/>
            <person name="Mortazavi A."/>
            <person name="Wong G."/>
            <person name="Sternberg P.W."/>
        </authorList>
    </citation>
    <scope>NUCLEOTIDE SEQUENCE [LARGE SCALE GENOMIC DNA]</scope>
    <source>
        <strain evidence="1">MT8872</strain>
    </source>
</reference>
<proteinExistence type="predicted"/>
<keyword evidence="1" id="KW-1185">Reference proteome</keyword>
<name>A0A7E5A0P8_PANRE</name>
<dbReference type="AlphaFoldDB" id="A0A7E5A0P8"/>
<evidence type="ECO:0000313" key="1">
    <source>
        <dbReference type="Proteomes" id="UP000492821"/>
    </source>
</evidence>
<dbReference type="WBParaSite" id="Pan_g6700.t1">
    <property type="protein sequence ID" value="Pan_g6700.t1"/>
    <property type="gene ID" value="Pan_g6700"/>
</dbReference>
<dbReference type="Proteomes" id="UP000492821">
    <property type="component" value="Unassembled WGS sequence"/>
</dbReference>
<accession>A0A7E5A0P8</accession>
<sequence length="292" mass="34223">MPYPLLQLPYGLQQRLRNLATPKEAYFLQVAVGFERNYLQPLQTKDGQVILTQRNPWRNPGENIYFLQPSDYDNPIFNHLLINNRSIKLRKSVLNPEIFGRLIELCNPEQVQQIIAIYCISPGLTVPMICAKFEHLRELDVISSNYVSNNWMKDILSFRKLNLNCLTIGGEFKKLFSFSPRELRQLFKRENQEFFLRLVCLNPPNNAVKLIRKKLRAHFKEFSRVGNGPCKYGFLFIKLGNFFSEDAHFTLPAHERIVNLCFQVGLTDHMKQCENVAKPENPIRRLVRKIHF</sequence>
<protein>
    <submittedName>
        <fullName evidence="2">F-box domain-containing protein</fullName>
    </submittedName>
</protein>
<evidence type="ECO:0000313" key="2">
    <source>
        <dbReference type="WBParaSite" id="Pan_g6700.t1"/>
    </source>
</evidence>
<reference evidence="2" key="2">
    <citation type="submission" date="2020-10" db="UniProtKB">
        <authorList>
            <consortium name="WormBaseParasite"/>
        </authorList>
    </citation>
    <scope>IDENTIFICATION</scope>
</reference>